<sequence length="385" mass="42073">MRTLFGATLAALVALAGLAAPAAHAGRMPDMAEIPEMPTSVYGGAWPTSHVQGVAVDEKNGHMYFSFTQMLVKTDLHGNVLGTVEGLTGHLGDLTLNVKDGRVYGSLEYKDAEAFYIAIFDVDEIDRVGMDAESDGVMTTVYLPEVVEDFTADMNGDGVFDGDVADTPDHRYGCSGIDGVAFGPSFGSTHGKQKLMVAYGVYSNTDRVDNDHQVVLEYDVSRWRRYERPLSQQDPHTSGPAAVDGKYFLRTGNTTYGVQNLEYDPHTERWMMAVYEGKKEQFPNYSFFMVDAATDPVTGIVAGQPEPETGELLSLAPDGRYDPATGTFGWDFHGQYGLVSLGNGYYYAVRGEDVVEDGVEKENAYAELYRWTGATPTPFQRVTGS</sequence>
<evidence type="ECO:0000313" key="2">
    <source>
        <dbReference type="EMBL" id="PSK98629.1"/>
    </source>
</evidence>
<dbReference type="Proteomes" id="UP000243528">
    <property type="component" value="Unassembled WGS sequence"/>
</dbReference>
<protein>
    <submittedName>
        <fullName evidence="2">Uncharacterized protein</fullName>
    </submittedName>
</protein>
<evidence type="ECO:0000313" key="3">
    <source>
        <dbReference type="Proteomes" id="UP000243528"/>
    </source>
</evidence>
<dbReference type="OrthoDB" id="624688at2"/>
<dbReference type="AlphaFoldDB" id="A0A2P8DN55"/>
<dbReference type="EMBL" id="PYGE01000019">
    <property type="protein sequence ID" value="PSK98629.1"/>
    <property type="molecule type" value="Genomic_DNA"/>
</dbReference>
<proteinExistence type="predicted"/>
<organism evidence="2 3">
    <name type="scientific">Haloactinopolyspora alba</name>
    <dbReference type="NCBI Taxonomy" id="648780"/>
    <lineage>
        <taxon>Bacteria</taxon>
        <taxon>Bacillati</taxon>
        <taxon>Actinomycetota</taxon>
        <taxon>Actinomycetes</taxon>
        <taxon>Jiangellales</taxon>
        <taxon>Jiangellaceae</taxon>
        <taxon>Haloactinopolyspora</taxon>
    </lineage>
</organism>
<reference evidence="2 3" key="1">
    <citation type="submission" date="2018-03" db="EMBL/GenBank/DDBJ databases">
        <title>Genomic Encyclopedia of Archaeal and Bacterial Type Strains, Phase II (KMG-II): from individual species to whole genera.</title>
        <authorList>
            <person name="Goeker M."/>
        </authorList>
    </citation>
    <scope>NUCLEOTIDE SEQUENCE [LARGE SCALE GENOMIC DNA]</scope>
    <source>
        <strain evidence="2 3">DSM 45211</strain>
    </source>
</reference>
<keyword evidence="1" id="KW-0732">Signal</keyword>
<evidence type="ECO:0000256" key="1">
    <source>
        <dbReference type="SAM" id="SignalP"/>
    </source>
</evidence>
<comment type="caution">
    <text evidence="2">The sequence shown here is derived from an EMBL/GenBank/DDBJ whole genome shotgun (WGS) entry which is preliminary data.</text>
</comment>
<gene>
    <name evidence="2" type="ORF">CLV30_11910</name>
</gene>
<feature type="chain" id="PRO_5015202310" evidence="1">
    <location>
        <begin position="26"/>
        <end position="385"/>
    </location>
</feature>
<name>A0A2P8DN55_9ACTN</name>
<feature type="signal peptide" evidence="1">
    <location>
        <begin position="1"/>
        <end position="25"/>
    </location>
</feature>
<dbReference type="RefSeq" id="WP_106539117.1">
    <property type="nucleotide sequence ID" value="NZ_PYGE01000019.1"/>
</dbReference>
<accession>A0A2P8DN55</accession>
<keyword evidence="3" id="KW-1185">Reference proteome</keyword>